<name>A0A2W5V269_9CAUL</name>
<evidence type="ECO:0000259" key="1">
    <source>
        <dbReference type="Pfam" id="PF00733"/>
    </source>
</evidence>
<dbReference type="Gene3D" id="3.40.50.620">
    <property type="entry name" value="HUPs"/>
    <property type="match status" value="1"/>
</dbReference>
<dbReference type="EMBL" id="QFQZ01000032">
    <property type="protein sequence ID" value="PZR34099.1"/>
    <property type="molecule type" value="Genomic_DNA"/>
</dbReference>
<gene>
    <name evidence="2" type="ORF">DI526_11470</name>
</gene>
<dbReference type="SUPFAM" id="SSF52402">
    <property type="entry name" value="Adenine nucleotide alpha hydrolases-like"/>
    <property type="match status" value="1"/>
</dbReference>
<organism evidence="2 3">
    <name type="scientific">Caulobacter segnis</name>
    <dbReference type="NCBI Taxonomy" id="88688"/>
    <lineage>
        <taxon>Bacteria</taxon>
        <taxon>Pseudomonadati</taxon>
        <taxon>Pseudomonadota</taxon>
        <taxon>Alphaproteobacteria</taxon>
        <taxon>Caulobacterales</taxon>
        <taxon>Caulobacteraceae</taxon>
        <taxon>Caulobacter</taxon>
    </lineage>
</organism>
<reference evidence="2 3" key="1">
    <citation type="submission" date="2017-08" db="EMBL/GenBank/DDBJ databases">
        <title>Infants hospitalized years apart are colonized by the same room-sourced microbial strains.</title>
        <authorList>
            <person name="Brooks B."/>
            <person name="Olm M.R."/>
            <person name="Firek B.A."/>
            <person name="Baker R."/>
            <person name="Thomas B.C."/>
            <person name="Morowitz M.J."/>
            <person name="Banfield J.F."/>
        </authorList>
    </citation>
    <scope>NUCLEOTIDE SEQUENCE [LARGE SCALE GENOMIC DNA]</scope>
    <source>
        <strain evidence="2">S2_003_000_R2_4</strain>
    </source>
</reference>
<proteinExistence type="predicted"/>
<dbReference type="AlphaFoldDB" id="A0A2W5V269"/>
<dbReference type="Pfam" id="PF00733">
    <property type="entry name" value="Asn_synthase"/>
    <property type="match status" value="1"/>
</dbReference>
<dbReference type="InterPro" id="IPR001962">
    <property type="entry name" value="Asn_synthase"/>
</dbReference>
<feature type="domain" description="Asparagine synthetase" evidence="1">
    <location>
        <begin position="222"/>
        <end position="575"/>
    </location>
</feature>
<sequence length="611" mass="65350">MGYLVLVRAPGDADTAFEAMLAELTGQQGWRRALEAYGLAVLVKGVVTPEVHGLQGAGGVGGVVLGTVFDRAASASGEVRRADLRGLIDAEPLEAASRLIEGAWGGYVAIMARRREEPPAVLRDPTGQLDAFVWARDGVTLIGSEAPFGCAAPVGLAIDWPRLGDLLDDPRRTGAAPPLLGLVAVDPGECRYGQAGRESARLWSPRAFARAPRASAGLLEDLRRCVDISVAAAADRDEALLCEISGGLDSAIVATTLARLGLRPAGAINFYRDQPEGDERRWAQAVADATGTPLCAVRRAPFALDQAAFDFGAAGVRPSLNALDPDYDRLLLEEVERLKAQVLLTGHGGDVVFYQLGAAELAADLLRGQPCDGSRLARLGDIARRTRRSVWSLARQAVLGAPVARRSAEQERFIRPVARAAAHPWLSDLAGVSPAKRVQVAGLVNSLNVVARTRRGEATRLAHPLLSQPMIELCLSIPATLLSAGEDERTLARQAFADRLPRLVAERRSKGDITAFFGRSVAASLPVLRERLLDGRLVARGLIDRERLELALRPETLVWKDFYGEILVAAALEAWVGHWEGRINDSASAGRAALSGDGCERAVSRKAKARR</sequence>
<comment type="caution">
    <text evidence="2">The sequence shown here is derived from an EMBL/GenBank/DDBJ whole genome shotgun (WGS) entry which is preliminary data.</text>
</comment>
<evidence type="ECO:0000313" key="2">
    <source>
        <dbReference type="EMBL" id="PZR34099.1"/>
    </source>
</evidence>
<dbReference type="Proteomes" id="UP000249393">
    <property type="component" value="Unassembled WGS sequence"/>
</dbReference>
<dbReference type="GO" id="GO:0006529">
    <property type="term" value="P:asparagine biosynthetic process"/>
    <property type="evidence" value="ECO:0007669"/>
    <property type="project" value="InterPro"/>
</dbReference>
<dbReference type="GO" id="GO:0004066">
    <property type="term" value="F:asparagine synthase (glutamine-hydrolyzing) activity"/>
    <property type="evidence" value="ECO:0007669"/>
    <property type="project" value="InterPro"/>
</dbReference>
<dbReference type="RefSeq" id="WP_304277773.1">
    <property type="nucleotide sequence ID" value="NZ_QFQZ01000032.1"/>
</dbReference>
<dbReference type="InterPro" id="IPR014729">
    <property type="entry name" value="Rossmann-like_a/b/a_fold"/>
</dbReference>
<accession>A0A2W5V269</accession>
<evidence type="ECO:0000313" key="3">
    <source>
        <dbReference type="Proteomes" id="UP000249393"/>
    </source>
</evidence>
<protein>
    <submittedName>
        <fullName evidence="2">Asparagine synthase</fullName>
    </submittedName>
</protein>